<dbReference type="Proteomes" id="UP001193501">
    <property type="component" value="Unassembled WGS sequence"/>
</dbReference>
<dbReference type="InterPro" id="IPR010921">
    <property type="entry name" value="Trp_repressor/repl_initiator"/>
</dbReference>
<dbReference type="RefSeq" id="WP_168776502.1">
    <property type="nucleotide sequence ID" value="NZ_JAABNR010000030.1"/>
</dbReference>
<dbReference type="InterPro" id="IPR036388">
    <property type="entry name" value="WH-like_DNA-bd_sf"/>
</dbReference>
<dbReference type="Gene3D" id="1.10.10.10">
    <property type="entry name" value="Winged helix-like DNA-binding domain superfamily/Winged helix DNA-binding domain"/>
    <property type="match status" value="1"/>
</dbReference>
<dbReference type="SUPFAM" id="SSF48295">
    <property type="entry name" value="TrpR-like"/>
    <property type="match status" value="1"/>
</dbReference>
<evidence type="ECO:0000313" key="3">
    <source>
        <dbReference type="Proteomes" id="UP001193501"/>
    </source>
</evidence>
<dbReference type="GO" id="GO:0004803">
    <property type="term" value="F:transposase activity"/>
    <property type="evidence" value="ECO:0007669"/>
    <property type="project" value="InterPro"/>
</dbReference>
<dbReference type="PANTHER" id="PTHR37936:SF3">
    <property type="entry name" value="TRANSPOSASE INSC FOR INSERTION ELEMENT IS2A-RELATED"/>
    <property type="match status" value="1"/>
</dbReference>
<protein>
    <submittedName>
        <fullName evidence="2">Transposase</fullName>
    </submittedName>
</protein>
<proteinExistence type="inferred from homology"/>
<comment type="caution">
    <text evidence="2">The sequence shown here is derived from an EMBL/GenBank/DDBJ whole genome shotgun (WGS) entry which is preliminary data.</text>
</comment>
<dbReference type="Pfam" id="PF01527">
    <property type="entry name" value="HTH_Tnp_1"/>
    <property type="match status" value="1"/>
</dbReference>
<reference evidence="2" key="1">
    <citation type="submission" date="2020-01" db="EMBL/GenBank/DDBJ databases">
        <authorList>
            <person name="Chen W.-M."/>
        </authorList>
    </citation>
    <scope>NUCLEOTIDE SEQUENCE</scope>
    <source>
        <strain evidence="2">CYK-10</strain>
    </source>
</reference>
<dbReference type="PANTHER" id="PTHR37936">
    <property type="entry name" value="TRANSPOSASE INSC FOR INSERTION ELEMENT IS2A-RELATED"/>
    <property type="match status" value="1"/>
</dbReference>
<gene>
    <name evidence="2" type="ORF">GV832_19140</name>
</gene>
<comment type="similarity">
    <text evidence="1">Belongs to the transposase 8 family.</text>
</comment>
<sequence>MDDSKFRSQVEVLSVVDKGRRRDWTDVEKVRIVEESLRGFRQCSATARRHGISRALLTRWRRDYRAGQLGCDRRPQFLAVEVASEIAPKSVPPSALGSDAGRGDRIEITLGNGRKLAIGVTIDPMVLARLVQVLDRA</sequence>
<dbReference type="AlphaFoldDB" id="A0AAE4YCV4"/>
<evidence type="ECO:0000313" key="2">
    <source>
        <dbReference type="EMBL" id="NBZ89709.1"/>
    </source>
</evidence>
<evidence type="ECO:0000256" key="1">
    <source>
        <dbReference type="ARBA" id="ARBA00009964"/>
    </source>
</evidence>
<dbReference type="GO" id="GO:0043565">
    <property type="term" value="F:sequence-specific DNA binding"/>
    <property type="evidence" value="ECO:0007669"/>
    <property type="project" value="InterPro"/>
</dbReference>
<organism evidence="2 3">
    <name type="scientific">Stagnihabitans tardus</name>
    <dbReference type="NCBI Taxonomy" id="2699202"/>
    <lineage>
        <taxon>Bacteria</taxon>
        <taxon>Pseudomonadati</taxon>
        <taxon>Pseudomonadota</taxon>
        <taxon>Alphaproteobacteria</taxon>
        <taxon>Rhodobacterales</taxon>
        <taxon>Paracoccaceae</taxon>
        <taxon>Stagnihabitans</taxon>
    </lineage>
</organism>
<dbReference type="NCBIfam" id="NF047595">
    <property type="entry name" value="IS66_ISRel24_TnpA"/>
    <property type="match status" value="1"/>
</dbReference>
<dbReference type="GO" id="GO:0006313">
    <property type="term" value="P:DNA transposition"/>
    <property type="evidence" value="ECO:0007669"/>
    <property type="project" value="InterPro"/>
</dbReference>
<dbReference type="InterPro" id="IPR002514">
    <property type="entry name" value="Transposase_8"/>
</dbReference>
<accession>A0AAE4YCV4</accession>
<dbReference type="EMBL" id="JAABNR010000030">
    <property type="protein sequence ID" value="NBZ89709.1"/>
    <property type="molecule type" value="Genomic_DNA"/>
</dbReference>
<name>A0AAE4YCV4_9RHOB</name>
<keyword evidence="3" id="KW-1185">Reference proteome</keyword>